<reference evidence="2" key="1">
    <citation type="journal article" date="2020" name="Nature">
        <title>Giant virus diversity and host interactions through global metagenomics.</title>
        <authorList>
            <person name="Schulz F."/>
            <person name="Roux S."/>
            <person name="Paez-Espino D."/>
            <person name="Jungbluth S."/>
            <person name="Walsh D.A."/>
            <person name="Denef V.J."/>
            <person name="McMahon K.D."/>
            <person name="Konstantinidis K.T."/>
            <person name="Eloe-Fadrosh E.A."/>
            <person name="Kyrpides N.C."/>
            <person name="Woyke T."/>
        </authorList>
    </citation>
    <scope>NUCLEOTIDE SEQUENCE</scope>
    <source>
        <strain evidence="2">GVMAG-M-3300023179-116</strain>
    </source>
</reference>
<accession>A0A6C0E486</accession>
<dbReference type="AlphaFoldDB" id="A0A6C0E486"/>
<name>A0A6C0E486_9ZZZZ</name>
<evidence type="ECO:0000256" key="1">
    <source>
        <dbReference type="SAM" id="MobiDB-lite"/>
    </source>
</evidence>
<organism evidence="2">
    <name type="scientific">viral metagenome</name>
    <dbReference type="NCBI Taxonomy" id="1070528"/>
    <lineage>
        <taxon>unclassified sequences</taxon>
        <taxon>metagenomes</taxon>
        <taxon>organismal metagenomes</taxon>
    </lineage>
</organism>
<evidence type="ECO:0000313" key="2">
    <source>
        <dbReference type="EMBL" id="QHT23313.1"/>
    </source>
</evidence>
<protein>
    <submittedName>
        <fullName evidence="2">Uncharacterized protein</fullName>
    </submittedName>
</protein>
<feature type="region of interest" description="Disordered" evidence="1">
    <location>
        <begin position="1"/>
        <end position="20"/>
    </location>
</feature>
<dbReference type="EMBL" id="MN739730">
    <property type="protein sequence ID" value="QHT23313.1"/>
    <property type="molecule type" value="Genomic_DNA"/>
</dbReference>
<proteinExistence type="predicted"/>
<sequence length="218" mass="26748">MNKNKQVKRDKNKKYKQKQRIREKKRIIKNEVELLHKISELPHELVDYIHLFLHQNIKYNLSYYYQLYKKYILNYNLNHHECIYKDFKKFEYCTYDKTSNPLQSMLKKIPIDILQRYVNKGSPSKYFSLAFPEEGNIIDYLLTNYRSNKTMDEKYKDYIFEIIDLLSYFVTRTNENSQSYKNIECKEYYLYKKNELISKKIILSIIYLYNKYGDVSSL</sequence>